<sequence>MNQQAYNLYYQQLYKIYWQMLWLQYLQTLTQAQQTSTEPNPSSVINLQSSELGGTASRLSGGKFANGAMSAAFRVAFNDGFNKFPSKYPGGRFATQKEATEAAHSNNQSARKIGRTEFGKYSGLRGDANGVYVYRNEDQGYFEVSNVMVIPRDGKTWALPNAAFGDSPFSETPPHINSWFGDDKTIVALVVTQDYERKPNRFSASYQKYANKIGTVQVSTENGYHHTSYKFGITTQTFNAQSATEKYE</sequence>
<dbReference type="AlphaFoldDB" id="A0A3B0UW49"/>
<reference evidence="1" key="1">
    <citation type="submission" date="2018-06" db="EMBL/GenBank/DDBJ databases">
        <authorList>
            <person name="Zhirakovskaya E."/>
        </authorList>
    </citation>
    <scope>NUCLEOTIDE SEQUENCE</scope>
</reference>
<accession>A0A3B0UW49</accession>
<name>A0A3B0UW49_9ZZZZ</name>
<organism evidence="1">
    <name type="scientific">hydrothermal vent metagenome</name>
    <dbReference type="NCBI Taxonomy" id="652676"/>
    <lineage>
        <taxon>unclassified sequences</taxon>
        <taxon>metagenomes</taxon>
        <taxon>ecological metagenomes</taxon>
    </lineage>
</organism>
<proteinExistence type="predicted"/>
<dbReference type="EMBL" id="UOEW01000020">
    <property type="protein sequence ID" value="VAW33080.1"/>
    <property type="molecule type" value="Genomic_DNA"/>
</dbReference>
<protein>
    <submittedName>
        <fullName evidence="1">Rhs-family protein</fullName>
    </submittedName>
</protein>
<evidence type="ECO:0000313" key="1">
    <source>
        <dbReference type="EMBL" id="VAW33080.1"/>
    </source>
</evidence>
<gene>
    <name evidence="1" type="ORF">MNBD_GAMMA01-2115</name>
</gene>